<dbReference type="PANTHER" id="PTHR22981:SF7">
    <property type="entry name" value="3-HYDROXYISOBUTYRATE DEHYDROGENASE, MITOCHONDRIAL"/>
    <property type="match status" value="1"/>
</dbReference>
<dbReference type="Gene3D" id="3.40.50.720">
    <property type="entry name" value="NAD(P)-binding Rossmann-like Domain"/>
    <property type="match status" value="1"/>
</dbReference>
<dbReference type="InterPro" id="IPR008927">
    <property type="entry name" value="6-PGluconate_DH-like_C_sf"/>
</dbReference>
<accession>A0A932HY12</accession>
<dbReference type="SUPFAM" id="SSF51735">
    <property type="entry name" value="NAD(P)-binding Rossmann-fold domains"/>
    <property type="match status" value="1"/>
</dbReference>
<dbReference type="InterPro" id="IPR036291">
    <property type="entry name" value="NAD(P)-bd_dom_sf"/>
</dbReference>
<evidence type="ECO:0000256" key="1">
    <source>
        <dbReference type="ARBA" id="ARBA00023002"/>
    </source>
</evidence>
<dbReference type="PANTHER" id="PTHR22981">
    <property type="entry name" value="3-HYDROXYISOBUTYRATE DEHYDROGENASE-RELATED"/>
    <property type="match status" value="1"/>
</dbReference>
<dbReference type="InterPro" id="IPR029154">
    <property type="entry name" value="HIBADH-like_NADP-bd"/>
</dbReference>
<organism evidence="6 7">
    <name type="scientific">Tectimicrobiota bacterium</name>
    <dbReference type="NCBI Taxonomy" id="2528274"/>
    <lineage>
        <taxon>Bacteria</taxon>
        <taxon>Pseudomonadati</taxon>
        <taxon>Nitrospinota/Tectimicrobiota group</taxon>
        <taxon>Candidatus Tectimicrobiota</taxon>
    </lineage>
</organism>
<comment type="caution">
    <text evidence="6">The sequence shown here is derived from an EMBL/GenBank/DDBJ whole genome shotgun (WGS) entry which is preliminary data.</text>
</comment>
<dbReference type="Gene3D" id="1.10.1040.10">
    <property type="entry name" value="N-(1-d-carboxylethyl)-l-norvaline Dehydrogenase, domain 2"/>
    <property type="match status" value="1"/>
</dbReference>
<evidence type="ECO:0000259" key="5">
    <source>
        <dbReference type="Pfam" id="PF14833"/>
    </source>
</evidence>
<dbReference type="AlphaFoldDB" id="A0A932HY12"/>
<gene>
    <name evidence="6" type="ORF">HYZ11_01460</name>
</gene>
<feature type="domain" description="3-hydroxyisobutyrate dehydrogenase-like NAD-binding" evidence="5">
    <location>
        <begin position="168"/>
        <end position="287"/>
    </location>
</feature>
<feature type="active site" evidence="3">
    <location>
        <position position="174"/>
    </location>
</feature>
<dbReference type="EMBL" id="JACPUR010000001">
    <property type="protein sequence ID" value="MBI3126257.1"/>
    <property type="molecule type" value="Genomic_DNA"/>
</dbReference>
<evidence type="ECO:0000259" key="4">
    <source>
        <dbReference type="Pfam" id="PF03446"/>
    </source>
</evidence>
<dbReference type="Proteomes" id="UP000782312">
    <property type="component" value="Unassembled WGS sequence"/>
</dbReference>
<dbReference type="GO" id="GO:0051287">
    <property type="term" value="F:NAD binding"/>
    <property type="evidence" value="ECO:0007669"/>
    <property type="project" value="InterPro"/>
</dbReference>
<keyword evidence="2" id="KW-0520">NAD</keyword>
<feature type="domain" description="6-phosphogluconate dehydrogenase NADP-binding" evidence="4">
    <location>
        <begin position="7"/>
        <end position="165"/>
    </location>
</feature>
<dbReference type="Pfam" id="PF03446">
    <property type="entry name" value="NAD_binding_2"/>
    <property type="match status" value="1"/>
</dbReference>
<dbReference type="GO" id="GO:0050661">
    <property type="term" value="F:NADP binding"/>
    <property type="evidence" value="ECO:0007669"/>
    <property type="project" value="InterPro"/>
</dbReference>
<dbReference type="GO" id="GO:0016616">
    <property type="term" value="F:oxidoreductase activity, acting on the CH-OH group of donors, NAD or NADP as acceptor"/>
    <property type="evidence" value="ECO:0007669"/>
    <property type="project" value="TreeGrafter"/>
</dbReference>
<evidence type="ECO:0000256" key="3">
    <source>
        <dbReference type="PIRSR" id="PIRSR000103-1"/>
    </source>
</evidence>
<keyword evidence="1" id="KW-0560">Oxidoreductase</keyword>
<dbReference type="PIRSF" id="PIRSF000103">
    <property type="entry name" value="HIBADH"/>
    <property type="match status" value="1"/>
</dbReference>
<protein>
    <submittedName>
        <fullName evidence="6">NAD(P)-dependent oxidoreductase</fullName>
    </submittedName>
</protein>
<sequence>MPRGKVVGLIGIGRMGLPIAIRYSKAGWTVLGRDIAPRQQAAFARLKGARKASLAEIARECPVVLFCVPSSKEVASCLKGRDGLLANASGRLVIYDLTTSDPLETRKNARAAGTKGHAYLDAGMSGGPGGILEGKLTLMLGGDKKVFERTKAVFGPFTSNLFHLGEVGAGHAMKLLNNMVLHTIYLATCEAARLAEKLDLSVADMIRIFNVSTAYSYISRHRFPNNILNGSWNAAARVYNPYKDVGIAVKLGRKLKARIPHAEETYAFLAKAVKRGMIEKDYSLLYKDFGKIQRVRLGKK</sequence>
<dbReference type="InterPro" id="IPR015815">
    <property type="entry name" value="HIBADH-related"/>
</dbReference>
<dbReference type="InterPro" id="IPR006115">
    <property type="entry name" value="6PGDH_NADP-bd"/>
</dbReference>
<reference evidence="6" key="1">
    <citation type="submission" date="2020-07" db="EMBL/GenBank/DDBJ databases">
        <title>Huge and variable diversity of episymbiotic CPR bacteria and DPANN archaea in groundwater ecosystems.</title>
        <authorList>
            <person name="He C.Y."/>
            <person name="Keren R."/>
            <person name="Whittaker M."/>
            <person name="Farag I.F."/>
            <person name="Doudna J."/>
            <person name="Cate J.H.D."/>
            <person name="Banfield J.F."/>
        </authorList>
    </citation>
    <scope>NUCLEOTIDE SEQUENCE</scope>
    <source>
        <strain evidence="6">NC_groundwater_763_Ag_S-0.2um_68_21</strain>
    </source>
</reference>
<evidence type="ECO:0000313" key="7">
    <source>
        <dbReference type="Proteomes" id="UP000782312"/>
    </source>
</evidence>
<dbReference type="SUPFAM" id="SSF48179">
    <property type="entry name" value="6-phosphogluconate dehydrogenase C-terminal domain-like"/>
    <property type="match status" value="1"/>
</dbReference>
<proteinExistence type="predicted"/>
<evidence type="ECO:0000313" key="6">
    <source>
        <dbReference type="EMBL" id="MBI3126257.1"/>
    </source>
</evidence>
<dbReference type="InterPro" id="IPR013328">
    <property type="entry name" value="6PGD_dom2"/>
</dbReference>
<evidence type="ECO:0000256" key="2">
    <source>
        <dbReference type="ARBA" id="ARBA00023027"/>
    </source>
</evidence>
<dbReference type="Pfam" id="PF14833">
    <property type="entry name" value="NAD_binding_11"/>
    <property type="match status" value="1"/>
</dbReference>
<name>A0A932HY12_UNCTE</name>